<sequence>MIKLCFGIVWPCANLTFTNPDGHMLPTGTVSVFYLQEMDMRNQAFTYQASANQAKGQLGPGKVQTHQPVCKQCGSTLHGAYCSDQSCTFSDWPQFVDRDDVRVFATDEVEDKYGIKKHQQTVDSDTDPQGKVKKYAYGSWDHLFGPGKRATNCRIVIDLEESKLIAAQEWTGLKFEDVLSERLEDLSESVIEVNEAHKDLTSWYSVLTDVKPAWADGGNVQEMGGQKTTSDLSSVDDRAFPEVLPGATSLEIQEIMMQDIVGDYDDPEKVPEWKWVENNASFAHVQNGTSGIWEFVLNLACEMKDIPERLRPVILKAQADGMAYLMFHQGT</sequence>
<name>A0A0E3BG40_9BURK</name>
<organism evidence="1 2">
    <name type="scientific">Comamonas thiooxydans</name>
    <dbReference type="NCBI Taxonomy" id="363952"/>
    <lineage>
        <taxon>Bacteria</taxon>
        <taxon>Pseudomonadati</taxon>
        <taxon>Pseudomonadota</taxon>
        <taxon>Betaproteobacteria</taxon>
        <taxon>Burkholderiales</taxon>
        <taxon>Comamonadaceae</taxon>
        <taxon>Comamonas</taxon>
    </lineage>
</organism>
<accession>A0A0E3BG40</accession>
<evidence type="ECO:0000313" key="1">
    <source>
        <dbReference type="EMBL" id="KGG86199.1"/>
    </source>
</evidence>
<dbReference type="AlphaFoldDB" id="A0A0E3BG40"/>
<proteinExistence type="predicted"/>
<protein>
    <submittedName>
        <fullName evidence="1">Uncharacterized protein</fullName>
    </submittedName>
</protein>
<reference evidence="1 2" key="1">
    <citation type="submission" date="2013-09" db="EMBL/GenBank/DDBJ databases">
        <title>High correlation between genotypes and phenotypes of environmental bacteria Comamonas testosteroni strains.</title>
        <authorList>
            <person name="Liu L."/>
            <person name="Zhu W."/>
            <person name="Xia X."/>
            <person name="Xu B."/>
            <person name="Luo M."/>
            <person name="Wang G."/>
        </authorList>
    </citation>
    <scope>NUCLEOTIDE SEQUENCE [LARGE SCALE GENOMIC DNA]</scope>
    <source>
        <strain evidence="1 2">JL14</strain>
    </source>
</reference>
<comment type="caution">
    <text evidence="1">The sequence shown here is derived from an EMBL/GenBank/DDBJ whole genome shotgun (WGS) entry which is preliminary data.</text>
</comment>
<evidence type="ECO:0000313" key="2">
    <source>
        <dbReference type="Proteomes" id="UP000029567"/>
    </source>
</evidence>
<dbReference type="Proteomes" id="UP000029567">
    <property type="component" value="Unassembled WGS sequence"/>
</dbReference>
<gene>
    <name evidence="1" type="ORF">P245_21000</name>
</gene>
<dbReference type="EMBL" id="AWTN01000114">
    <property type="protein sequence ID" value="KGG86199.1"/>
    <property type="molecule type" value="Genomic_DNA"/>
</dbReference>